<dbReference type="InterPro" id="IPR006143">
    <property type="entry name" value="RND_pump_MFP"/>
</dbReference>
<dbReference type="GO" id="GO:1990281">
    <property type="term" value="C:efflux pump complex"/>
    <property type="evidence" value="ECO:0007669"/>
    <property type="project" value="TreeGrafter"/>
</dbReference>
<comment type="similarity">
    <text evidence="1">Belongs to the membrane fusion protein (MFP) (TC 8.A.1) family.</text>
</comment>
<dbReference type="EMBL" id="JAAGVY010000015">
    <property type="protein sequence ID" value="NEN23763.1"/>
    <property type="molecule type" value="Genomic_DNA"/>
</dbReference>
<dbReference type="RefSeq" id="WP_163285159.1">
    <property type="nucleotide sequence ID" value="NZ_JAAGVY010000015.1"/>
</dbReference>
<dbReference type="Gene3D" id="1.10.287.470">
    <property type="entry name" value="Helix hairpin bin"/>
    <property type="match status" value="1"/>
</dbReference>
<sequence>MKKVIFIIVSLLIVGLLAWTLYYVYQKSQEKAISFETEEPYYTDIIQKTVATGSVVPRREIDIKPVVSGIIDQLLVEPGMQVKEGDVLARIKVIPDMVSLNNAENRVDRAKIARDNAIVDFTRNQTLFDQGVISKADFQPFQLAKKNAETELEGAEDNLRIIREGASKKNSATANTLVRSTITGMVLAVPIEIGNSVIEVNNFNEGTTIATIADMSDLIFEGKVDESEVGKIKEGMDLILTIGAIENLDFNAVLEYISPKGIEENGAIQFEIKAAVNAKSDQFIRAGYSANANVVLARRDSVLAINEGLVQYENETDTYVDVKTGEQTYDRRKVELGLSDGIKVQVLSGVGAGDAIKVWNQPITEE</sequence>
<dbReference type="NCBIfam" id="TIGR01730">
    <property type="entry name" value="RND_mfp"/>
    <property type="match status" value="1"/>
</dbReference>
<gene>
    <name evidence="2" type="ORF">G3O08_09645</name>
</gene>
<evidence type="ECO:0000313" key="2">
    <source>
        <dbReference type="EMBL" id="NEN23763.1"/>
    </source>
</evidence>
<protein>
    <submittedName>
        <fullName evidence="2">Efflux RND transporter periplasmic adaptor subunit</fullName>
    </submittedName>
</protein>
<organism evidence="2 3">
    <name type="scientific">Cryomorpha ignava</name>
    <dbReference type="NCBI Taxonomy" id="101383"/>
    <lineage>
        <taxon>Bacteria</taxon>
        <taxon>Pseudomonadati</taxon>
        <taxon>Bacteroidota</taxon>
        <taxon>Flavobacteriia</taxon>
        <taxon>Flavobacteriales</taxon>
        <taxon>Cryomorphaceae</taxon>
        <taxon>Cryomorpha</taxon>
    </lineage>
</organism>
<name>A0A7K3WQ30_9FLAO</name>
<proteinExistence type="inferred from homology"/>
<dbReference type="SUPFAM" id="SSF111369">
    <property type="entry name" value="HlyD-like secretion proteins"/>
    <property type="match status" value="1"/>
</dbReference>
<dbReference type="PANTHER" id="PTHR30469">
    <property type="entry name" value="MULTIDRUG RESISTANCE PROTEIN MDTA"/>
    <property type="match status" value="1"/>
</dbReference>
<dbReference type="GO" id="GO:0015562">
    <property type="term" value="F:efflux transmembrane transporter activity"/>
    <property type="evidence" value="ECO:0007669"/>
    <property type="project" value="TreeGrafter"/>
</dbReference>
<dbReference type="Proteomes" id="UP000486602">
    <property type="component" value="Unassembled WGS sequence"/>
</dbReference>
<keyword evidence="3" id="KW-1185">Reference proteome</keyword>
<comment type="caution">
    <text evidence="2">The sequence shown here is derived from an EMBL/GenBank/DDBJ whole genome shotgun (WGS) entry which is preliminary data.</text>
</comment>
<dbReference type="Gene3D" id="2.40.420.20">
    <property type="match status" value="1"/>
</dbReference>
<dbReference type="PANTHER" id="PTHR30469:SF33">
    <property type="entry name" value="SLR1207 PROTEIN"/>
    <property type="match status" value="1"/>
</dbReference>
<dbReference type="Gene3D" id="2.40.30.170">
    <property type="match status" value="1"/>
</dbReference>
<dbReference type="Gene3D" id="2.40.50.100">
    <property type="match status" value="1"/>
</dbReference>
<reference evidence="2 3" key="1">
    <citation type="submission" date="2020-02" db="EMBL/GenBank/DDBJ databases">
        <title>Out from the shadows clarifying the taxonomy of the family Cryomorphaceae and related taxa by utilizing the GTDB taxonomic framework.</title>
        <authorList>
            <person name="Bowman J.P."/>
        </authorList>
    </citation>
    <scope>NUCLEOTIDE SEQUENCE [LARGE SCALE GENOMIC DNA]</scope>
    <source>
        <strain evidence="2 3">QSSC 1-22</strain>
    </source>
</reference>
<dbReference type="AlphaFoldDB" id="A0A7K3WQ30"/>
<evidence type="ECO:0000256" key="1">
    <source>
        <dbReference type="ARBA" id="ARBA00009477"/>
    </source>
</evidence>
<evidence type="ECO:0000313" key="3">
    <source>
        <dbReference type="Proteomes" id="UP000486602"/>
    </source>
</evidence>
<accession>A0A7K3WQ30</accession>